<dbReference type="GO" id="GO:0005634">
    <property type="term" value="C:nucleus"/>
    <property type="evidence" value="ECO:0007669"/>
    <property type="project" value="TreeGrafter"/>
</dbReference>
<dbReference type="InterPro" id="IPR013766">
    <property type="entry name" value="Thioredoxin_domain"/>
</dbReference>
<dbReference type="EnsemblMetazoa" id="Aqu2.1.39822_001">
    <property type="protein sequence ID" value="Aqu2.1.39822_001"/>
    <property type="gene ID" value="Aqu2.1.39822"/>
</dbReference>
<dbReference type="GO" id="GO:0004791">
    <property type="term" value="F:thioredoxin-disulfide reductase (NADPH) activity"/>
    <property type="evidence" value="ECO:0007669"/>
    <property type="project" value="TreeGrafter"/>
</dbReference>
<dbReference type="InterPro" id="IPR012336">
    <property type="entry name" value="Thioredoxin-like_fold"/>
</dbReference>
<dbReference type="InParanoid" id="A0A1X7VIE4"/>
<dbReference type="GO" id="GO:0031397">
    <property type="term" value="P:negative regulation of protein ubiquitination"/>
    <property type="evidence" value="ECO:0007669"/>
    <property type="project" value="TreeGrafter"/>
</dbReference>
<dbReference type="Proteomes" id="UP000007879">
    <property type="component" value="Unassembled WGS sequence"/>
</dbReference>
<gene>
    <name evidence="2" type="primary">105316721</name>
</gene>
<keyword evidence="3" id="KW-1185">Reference proteome</keyword>
<dbReference type="EnsemblMetazoa" id="XM_011411836.2">
    <property type="protein sequence ID" value="XP_011410138.2"/>
    <property type="gene ID" value="LOC105316721"/>
</dbReference>
<feature type="domain" description="Thioredoxin" evidence="1">
    <location>
        <begin position="1"/>
        <end position="160"/>
    </location>
</feature>
<dbReference type="GO" id="GO:0030178">
    <property type="term" value="P:negative regulation of Wnt signaling pathway"/>
    <property type="evidence" value="ECO:0007669"/>
    <property type="project" value="TreeGrafter"/>
</dbReference>
<proteinExistence type="predicted"/>
<dbReference type="AlphaFoldDB" id="A0A1X7VIE4"/>
<dbReference type="Gene3D" id="3.40.30.10">
    <property type="entry name" value="Glutaredoxin"/>
    <property type="match status" value="3"/>
</dbReference>
<sequence>MEKLFEGVSTLHYGRVGSREEVPVSSLEGPGKVLGLYFSAHWCPPCNLFTPELVGWYNRLRTSGKDIQVVFISFDNNEEDYEEHFSTMDWLGLPFKHREIKANLVRKYKISGVPSLILINAHTSSLISKDGRYYVLNDREGDGFPWTPETLEVCLSSGFLEDKEGLDLSWVDIKDSLKVLGLFFSAQWCQPCQSFTSQLISFYEKMKKKFPSQFEVIFVSSDLEESTFKEYALKMPWITVPFKDQKCQKLRQIYNISDIPTLVIVNPQSGDVITDNGRTMVTIDPNGMEFPWYPKPLEVLDEASINIVNDNVSLVLFTDGSPDQVQMALTLLSPVAEENFKNNSGRDDKDTIKFFYSNDSDLSASLREEILKIPEVFPLLALVDIPSQRKYVCDTNNINEETIASLLSSFNSNTVQWSKLN</sequence>
<dbReference type="OrthoDB" id="189920at2759"/>
<dbReference type="PANTHER" id="PTHR46472:SF1">
    <property type="entry name" value="NUCLEOREDOXIN"/>
    <property type="match status" value="1"/>
</dbReference>
<name>A0A1X7VIE4_AMPQE</name>
<dbReference type="PANTHER" id="PTHR46472">
    <property type="entry name" value="NUCLEOREDOXIN"/>
    <property type="match status" value="1"/>
</dbReference>
<dbReference type="eggNOG" id="KOG2501">
    <property type="taxonomic scope" value="Eukaryota"/>
</dbReference>
<evidence type="ECO:0000313" key="3">
    <source>
        <dbReference type="Proteomes" id="UP000007879"/>
    </source>
</evidence>
<dbReference type="CDD" id="cd02964">
    <property type="entry name" value="TryX_like_family"/>
    <property type="match status" value="1"/>
</dbReference>
<evidence type="ECO:0000313" key="2">
    <source>
        <dbReference type="EnsemblMetazoa" id="Aqu2.1.39822_001"/>
    </source>
</evidence>
<dbReference type="InterPro" id="IPR036249">
    <property type="entry name" value="Thioredoxin-like_sf"/>
</dbReference>
<organism evidence="2">
    <name type="scientific">Amphimedon queenslandica</name>
    <name type="common">Sponge</name>
    <dbReference type="NCBI Taxonomy" id="400682"/>
    <lineage>
        <taxon>Eukaryota</taxon>
        <taxon>Metazoa</taxon>
        <taxon>Porifera</taxon>
        <taxon>Demospongiae</taxon>
        <taxon>Heteroscleromorpha</taxon>
        <taxon>Haplosclerida</taxon>
        <taxon>Niphatidae</taxon>
        <taxon>Amphimedon</taxon>
    </lineage>
</organism>
<accession>A0A1X7VIE4</accession>
<evidence type="ECO:0000259" key="1">
    <source>
        <dbReference type="PROSITE" id="PS51352"/>
    </source>
</evidence>
<dbReference type="SUPFAM" id="SSF52833">
    <property type="entry name" value="Thioredoxin-like"/>
    <property type="match status" value="2"/>
</dbReference>
<reference evidence="3" key="1">
    <citation type="journal article" date="2010" name="Nature">
        <title>The Amphimedon queenslandica genome and the evolution of animal complexity.</title>
        <authorList>
            <person name="Srivastava M."/>
            <person name="Simakov O."/>
            <person name="Chapman J."/>
            <person name="Fahey B."/>
            <person name="Gauthier M.E."/>
            <person name="Mitros T."/>
            <person name="Richards G.S."/>
            <person name="Conaco C."/>
            <person name="Dacre M."/>
            <person name="Hellsten U."/>
            <person name="Larroux C."/>
            <person name="Putnam N.H."/>
            <person name="Stanke M."/>
            <person name="Adamska M."/>
            <person name="Darling A."/>
            <person name="Degnan S.M."/>
            <person name="Oakley T.H."/>
            <person name="Plachetzki D.C."/>
            <person name="Zhai Y."/>
            <person name="Adamski M."/>
            <person name="Calcino A."/>
            <person name="Cummins S.F."/>
            <person name="Goodstein D.M."/>
            <person name="Harris C."/>
            <person name="Jackson D.J."/>
            <person name="Leys S.P."/>
            <person name="Shu S."/>
            <person name="Woodcroft B.J."/>
            <person name="Vervoort M."/>
            <person name="Kosik K.S."/>
            <person name="Manning G."/>
            <person name="Degnan B.M."/>
            <person name="Rokhsar D.S."/>
        </authorList>
    </citation>
    <scope>NUCLEOTIDE SEQUENCE [LARGE SCALE GENOMIC DNA]</scope>
</reference>
<dbReference type="KEGG" id="aqu:105316721"/>
<reference evidence="2" key="2">
    <citation type="submission" date="2017-05" db="UniProtKB">
        <authorList>
            <consortium name="EnsemblMetazoa"/>
        </authorList>
    </citation>
    <scope>IDENTIFICATION</scope>
</reference>
<dbReference type="Pfam" id="PF13905">
    <property type="entry name" value="Thioredoxin_8"/>
    <property type="match status" value="2"/>
</dbReference>
<dbReference type="OMA" id="PICDHIL"/>
<protein>
    <recommendedName>
        <fullName evidence="1">Thioredoxin domain-containing protein</fullName>
    </recommendedName>
</protein>
<dbReference type="PROSITE" id="PS51352">
    <property type="entry name" value="THIOREDOXIN_2"/>
    <property type="match status" value="1"/>
</dbReference>